<dbReference type="EMBL" id="VAHF01000003">
    <property type="protein sequence ID" value="TXG65879.1"/>
    <property type="molecule type" value="Genomic_DNA"/>
</dbReference>
<evidence type="ECO:0000313" key="5">
    <source>
        <dbReference type="Proteomes" id="UP000323000"/>
    </source>
</evidence>
<comment type="caution">
    <text evidence="4">The sequence shown here is derived from an EMBL/GenBank/DDBJ whole genome shotgun (WGS) entry which is preliminary data.</text>
</comment>
<dbReference type="OrthoDB" id="1751378at2759"/>
<proteinExistence type="predicted"/>
<reference evidence="5" key="1">
    <citation type="journal article" date="2019" name="Gigascience">
        <title>De novo genome assembly of the endangered Acer yangbiense, a plant species with extremely small populations endemic to Yunnan Province, China.</title>
        <authorList>
            <person name="Yang J."/>
            <person name="Wariss H.M."/>
            <person name="Tao L."/>
            <person name="Zhang R."/>
            <person name="Yun Q."/>
            <person name="Hollingsworth P."/>
            <person name="Dao Z."/>
            <person name="Luo G."/>
            <person name="Guo H."/>
            <person name="Ma Y."/>
            <person name="Sun W."/>
        </authorList>
    </citation>
    <scope>NUCLEOTIDE SEQUENCE [LARGE SCALE GENOMIC DNA]</scope>
    <source>
        <strain evidence="5">cv. Malutang</strain>
    </source>
</reference>
<feature type="compositionally biased region" description="Basic and acidic residues" evidence="2">
    <location>
        <begin position="916"/>
        <end position="932"/>
    </location>
</feature>
<dbReference type="InterPro" id="IPR050905">
    <property type="entry name" value="Plant_NBS-LRR"/>
</dbReference>
<dbReference type="Proteomes" id="UP000323000">
    <property type="component" value="Chromosome 3"/>
</dbReference>
<dbReference type="AlphaFoldDB" id="A0A5C7IAW9"/>
<dbReference type="SUPFAM" id="SSF52047">
    <property type="entry name" value="RNI-like"/>
    <property type="match status" value="1"/>
</dbReference>
<evidence type="ECO:0000256" key="1">
    <source>
        <dbReference type="ARBA" id="ARBA00022821"/>
    </source>
</evidence>
<evidence type="ECO:0000256" key="2">
    <source>
        <dbReference type="SAM" id="MobiDB-lite"/>
    </source>
</evidence>
<dbReference type="InterPro" id="IPR057135">
    <property type="entry name" value="At4g27190-like_LRR"/>
</dbReference>
<evidence type="ECO:0000259" key="3">
    <source>
        <dbReference type="Pfam" id="PF23247"/>
    </source>
</evidence>
<feature type="domain" description="Disease resistance protein At4g27190-like leucine-rich repeats" evidence="3">
    <location>
        <begin position="622"/>
        <end position="694"/>
    </location>
</feature>
<dbReference type="PANTHER" id="PTHR33463">
    <property type="entry name" value="NB-ARC DOMAIN-CONTAINING PROTEIN-RELATED"/>
    <property type="match status" value="1"/>
</dbReference>
<keyword evidence="1" id="KW-0611">Plant defense</keyword>
<dbReference type="PANTHER" id="PTHR33463:SF198">
    <property type="entry name" value="RPP4C3"/>
    <property type="match status" value="1"/>
</dbReference>
<organism evidence="4 5">
    <name type="scientific">Acer yangbiense</name>
    <dbReference type="NCBI Taxonomy" id="1000413"/>
    <lineage>
        <taxon>Eukaryota</taxon>
        <taxon>Viridiplantae</taxon>
        <taxon>Streptophyta</taxon>
        <taxon>Embryophyta</taxon>
        <taxon>Tracheophyta</taxon>
        <taxon>Spermatophyta</taxon>
        <taxon>Magnoliopsida</taxon>
        <taxon>eudicotyledons</taxon>
        <taxon>Gunneridae</taxon>
        <taxon>Pentapetalae</taxon>
        <taxon>rosids</taxon>
        <taxon>malvids</taxon>
        <taxon>Sapindales</taxon>
        <taxon>Sapindaceae</taxon>
        <taxon>Hippocastanoideae</taxon>
        <taxon>Acereae</taxon>
        <taxon>Acer</taxon>
    </lineage>
</organism>
<feature type="region of interest" description="Disordered" evidence="2">
    <location>
        <begin position="916"/>
        <end position="972"/>
    </location>
</feature>
<protein>
    <recommendedName>
        <fullName evidence="3">Disease resistance protein At4g27190-like leucine-rich repeats domain-containing protein</fullName>
    </recommendedName>
</protein>
<accession>A0A5C7IAW9</accession>
<feature type="domain" description="Disease resistance protein At4g27190-like leucine-rich repeats" evidence="3">
    <location>
        <begin position="476"/>
        <end position="599"/>
    </location>
</feature>
<sequence>MHDVVCDDARSIASQNEHVFTVIDDFIPRDWVYENTLENCTRISLHNIIELPEKLVCPKFMFLYIKSKVSFLRIHDQFFLEMPKLQVLHLVEMYLGSLPMSLGRLVNLKTLCLEECKLSNATIIRDLKKLEILSFRGSQIMKLPEEMHQLISLRLLDLTDCSKLRVIPAKVMSSLTQLEALYLENTSIRWEMETDKVERSNAILDELKHLSNLTTLEIHIPDAKMSKGLLSHKLERYKIFIGDHSKSWSMYGKAKYETSRALTLKLQTSEVGIITQLKGIKSLHLDQIPSVSNLLNELGREGSLELRHLKVQNSPYTSCIINSMQPVSSDALPTLETLSLSRLIKLERICNGELGTTSFQQLKIIKVNKCDRLNNIFSFSTDNGLPQLEEIAVINFSRMEEIFVIERQDDVNNTEVNKTIQVSLLRVVTLGYMQCLKSLCSKVKTIDTNAKGVFISENKRHISESLFNEMVVLPNMETLNLSDIDVEKIWHNQLPRMSSSVQNLTRLIIKGCRNLKNIFSASLVNSFVQLQHLEIIDCPVLEEMVVIEEGRRDIKLLFPQLHYLRINHLVKLRKLYSGNYIEFPSLKEMEIVNCFQLREFIFDDKTIPEFFFNEMVWINPEEKRSTIATTHLRNLSIKYSPTIKSIWNKDPRGMLSFENLLNIQVLECQDLKNLFPASVARSLSKLEYLSICDCSVLKEIVAKERFVEEEAATRACLEKVDYELWQVKIFPSDNISKHETDKKQQQPFFLVEKAFPCLEELKLTSGENIAMMWEGHIPKGLFHTLEILEVCYDESTVLPLCIIQRLHNPEKLSLYSGSYEMIFSSEGILKQTRTPVKIRKLALSRLKDLNLRSFCSGNYILEFPSLEKLTVEGCDEMEIFSRGVLSTPALRKVKIDWELIEPDVDLNKTIQQLYEKEGSDKDYGDFSRHDPNDQSFEEDYGDSSRKSDEDCGGSSRHHQNDQCSDEDSSDSS</sequence>
<name>A0A5C7IAW9_9ROSI</name>
<feature type="domain" description="Disease resistance protein At4g27190-like leucine-rich repeats" evidence="3">
    <location>
        <begin position="280"/>
        <end position="395"/>
    </location>
</feature>
<keyword evidence="5" id="KW-1185">Reference proteome</keyword>
<dbReference type="SUPFAM" id="SSF52058">
    <property type="entry name" value="L domain-like"/>
    <property type="match status" value="2"/>
</dbReference>
<dbReference type="InterPro" id="IPR032675">
    <property type="entry name" value="LRR_dom_sf"/>
</dbReference>
<dbReference type="Gene3D" id="3.80.10.10">
    <property type="entry name" value="Ribonuclease Inhibitor"/>
    <property type="match status" value="3"/>
</dbReference>
<gene>
    <name evidence="4" type="ORF">EZV62_007154</name>
</gene>
<evidence type="ECO:0000313" key="4">
    <source>
        <dbReference type="EMBL" id="TXG65879.1"/>
    </source>
</evidence>
<dbReference type="Pfam" id="PF23247">
    <property type="entry name" value="LRR_RPS2"/>
    <property type="match status" value="4"/>
</dbReference>
<feature type="compositionally biased region" description="Acidic residues" evidence="2">
    <location>
        <begin position="963"/>
        <end position="972"/>
    </location>
</feature>
<feature type="domain" description="Disease resistance protein At4g27190-like leucine-rich repeats" evidence="3">
    <location>
        <begin position="758"/>
        <end position="878"/>
    </location>
</feature>